<dbReference type="Gene3D" id="3.40.50.150">
    <property type="entry name" value="Vaccinia Virus protein VP39"/>
    <property type="match status" value="1"/>
</dbReference>
<protein>
    <submittedName>
        <fullName evidence="5">O-methyltransferase-like protein</fullName>
    </submittedName>
</protein>
<dbReference type="SUPFAM" id="SSF46785">
    <property type="entry name" value="Winged helix' DNA-binding domain"/>
    <property type="match status" value="1"/>
</dbReference>
<dbReference type="GeneID" id="18258038"/>
<dbReference type="Pfam" id="PF00891">
    <property type="entry name" value="Methyltransf_2"/>
    <property type="match status" value="1"/>
</dbReference>
<dbReference type="AlphaFoldDB" id="G0S8Q8"/>
<feature type="domain" description="O-methyltransferase C-terminal" evidence="4">
    <location>
        <begin position="226"/>
        <end position="387"/>
    </location>
</feature>
<dbReference type="InterPro" id="IPR036388">
    <property type="entry name" value="WH-like_DNA-bd_sf"/>
</dbReference>
<evidence type="ECO:0000313" key="5">
    <source>
        <dbReference type="EMBL" id="EGS20261.1"/>
    </source>
</evidence>
<organism evidence="6">
    <name type="scientific">Chaetomium thermophilum (strain DSM 1495 / CBS 144.50 / IMI 039719)</name>
    <name type="common">Thermochaetoides thermophila</name>
    <dbReference type="NCBI Taxonomy" id="759272"/>
    <lineage>
        <taxon>Eukaryota</taxon>
        <taxon>Fungi</taxon>
        <taxon>Dikarya</taxon>
        <taxon>Ascomycota</taxon>
        <taxon>Pezizomycotina</taxon>
        <taxon>Sordariomycetes</taxon>
        <taxon>Sordariomycetidae</taxon>
        <taxon>Sordariales</taxon>
        <taxon>Chaetomiaceae</taxon>
        <taxon>Thermochaetoides</taxon>
    </lineage>
</organism>
<keyword evidence="1 5" id="KW-0489">Methyltransferase</keyword>
<evidence type="ECO:0000256" key="3">
    <source>
        <dbReference type="ARBA" id="ARBA00022691"/>
    </source>
</evidence>
<dbReference type="SUPFAM" id="SSF53335">
    <property type="entry name" value="S-adenosyl-L-methionine-dependent methyltransferases"/>
    <property type="match status" value="1"/>
</dbReference>
<dbReference type="RefSeq" id="XP_006694410.1">
    <property type="nucleotide sequence ID" value="XM_006694347.1"/>
</dbReference>
<dbReference type="InterPro" id="IPR001077">
    <property type="entry name" value="COMT_C"/>
</dbReference>
<dbReference type="PANTHER" id="PTHR43712">
    <property type="entry name" value="PUTATIVE (AFU_ORTHOLOGUE AFUA_4G14580)-RELATED"/>
    <property type="match status" value="1"/>
</dbReference>
<dbReference type="PROSITE" id="PS51683">
    <property type="entry name" value="SAM_OMT_II"/>
    <property type="match status" value="1"/>
</dbReference>
<dbReference type="InterPro" id="IPR016461">
    <property type="entry name" value="COMT-like"/>
</dbReference>
<dbReference type="PANTHER" id="PTHR43712:SF1">
    <property type="entry name" value="HYPOTHETICAL O-METHYLTRANSFERASE (EUROFUNG)-RELATED"/>
    <property type="match status" value="1"/>
</dbReference>
<dbReference type="OrthoDB" id="1535081at2759"/>
<accession>G0S8Q8</accession>
<reference evidence="5 6" key="1">
    <citation type="journal article" date="2011" name="Cell">
        <title>Insight into structure and assembly of the nuclear pore complex by utilizing the genome of a eukaryotic thermophile.</title>
        <authorList>
            <person name="Amlacher S."/>
            <person name="Sarges P."/>
            <person name="Flemming D."/>
            <person name="van Noort V."/>
            <person name="Kunze R."/>
            <person name="Devos D.P."/>
            <person name="Arumugam M."/>
            <person name="Bork P."/>
            <person name="Hurt E."/>
        </authorList>
    </citation>
    <scope>NUCLEOTIDE SEQUENCE [LARGE SCALE GENOMIC DNA]</scope>
    <source>
        <strain evidence="6">DSM 1495 / CBS 144.50 / IMI 039719</strain>
    </source>
</reference>
<dbReference type="HOGENOM" id="CLU_005533_5_2_1"/>
<dbReference type="Proteomes" id="UP000008066">
    <property type="component" value="Unassembled WGS sequence"/>
</dbReference>
<name>G0S8Q8_CHATD</name>
<keyword evidence="3" id="KW-0949">S-adenosyl-L-methionine</keyword>
<sequence length="414" mass="45396">MPSDPSLALQQAKSLVTALESFDGSPAQHAQILLRLNRLRAAIEYPYDISARFIENTSTMAALNILIRLGALQALPGVSPDSGDDDDKFISAAELARRANCDVSVILRPLRLLAVQGLVNQGPDPLTFRANALTQAFQPSNLGSNPPMGMSFARTWSMLPSYVATHSPEDIDNLLKTPWAYAHGVEGKSFYEGLDGDAVLRKAFDVTMRVMAENTQFRGIFPFKKVKEDVIGKEGVKERAFIVDVGGGKGQALRVIAEECGGFGGMRGVLQDLESVVKVVERDRLPEEVETMVYDAFTEQPVKHAHIYFLRHLLHDFPSPACITILRNQALAMAPDSRLIVCGLVMPDRVEVHGPTDLYWMDMGMMILGGRERTLGEFRELFREAGLELVKVWGGEGGGEVMLEARLKAPGGSD</sequence>
<evidence type="ECO:0000313" key="6">
    <source>
        <dbReference type="Proteomes" id="UP000008066"/>
    </source>
</evidence>
<dbReference type="KEGG" id="cthr:CTHT_0040000"/>
<keyword evidence="2 5" id="KW-0808">Transferase</keyword>
<proteinExistence type="predicted"/>
<evidence type="ECO:0000256" key="1">
    <source>
        <dbReference type="ARBA" id="ARBA00022603"/>
    </source>
</evidence>
<evidence type="ECO:0000256" key="2">
    <source>
        <dbReference type="ARBA" id="ARBA00022679"/>
    </source>
</evidence>
<dbReference type="EMBL" id="GL988042">
    <property type="protein sequence ID" value="EGS20261.1"/>
    <property type="molecule type" value="Genomic_DNA"/>
</dbReference>
<dbReference type="GO" id="GO:0008171">
    <property type="term" value="F:O-methyltransferase activity"/>
    <property type="evidence" value="ECO:0007669"/>
    <property type="project" value="InterPro"/>
</dbReference>
<dbReference type="InterPro" id="IPR029063">
    <property type="entry name" value="SAM-dependent_MTases_sf"/>
</dbReference>
<keyword evidence="6" id="KW-1185">Reference proteome</keyword>
<gene>
    <name evidence="5" type="ORF">CTHT_0040000</name>
</gene>
<dbReference type="InterPro" id="IPR036390">
    <property type="entry name" value="WH_DNA-bd_sf"/>
</dbReference>
<dbReference type="Gene3D" id="1.10.10.10">
    <property type="entry name" value="Winged helix-like DNA-binding domain superfamily/Winged helix DNA-binding domain"/>
    <property type="match status" value="1"/>
</dbReference>
<dbReference type="eggNOG" id="KOG3178">
    <property type="taxonomic scope" value="Eukaryota"/>
</dbReference>
<evidence type="ECO:0000259" key="4">
    <source>
        <dbReference type="Pfam" id="PF00891"/>
    </source>
</evidence>
<dbReference type="GO" id="GO:0032259">
    <property type="term" value="P:methylation"/>
    <property type="evidence" value="ECO:0007669"/>
    <property type="project" value="UniProtKB-KW"/>
</dbReference>